<dbReference type="Pfam" id="PF19277">
    <property type="entry name" value="GPAT_C"/>
    <property type="match status" value="1"/>
</dbReference>
<comment type="caution">
    <text evidence="8">The sequence shown here is derived from an EMBL/GenBank/DDBJ whole genome shotgun (WGS) entry which is preliminary data.</text>
</comment>
<gene>
    <name evidence="8" type="ORF">EB796_000387</name>
</gene>
<dbReference type="PIRSF" id="PIRSF000437">
    <property type="entry name" value="GPAT_DHAPAT"/>
    <property type="match status" value="1"/>
</dbReference>
<name>A0A7J7KSW1_BUGNE</name>
<dbReference type="InterPro" id="IPR022284">
    <property type="entry name" value="GPAT/DHAPAT"/>
</dbReference>
<dbReference type="InterPro" id="IPR045520">
    <property type="entry name" value="GPAT/DHAPAT_C"/>
</dbReference>
<dbReference type="AlphaFoldDB" id="A0A7J7KSW1"/>
<accession>A0A7J7KSW1</accession>
<dbReference type="OrthoDB" id="5962536at2759"/>
<evidence type="ECO:0000256" key="2">
    <source>
        <dbReference type="ARBA" id="ARBA00007937"/>
    </source>
</evidence>
<evidence type="ECO:0000256" key="1">
    <source>
        <dbReference type="ARBA" id="ARBA00004370"/>
    </source>
</evidence>
<dbReference type="GO" id="GO:0008654">
    <property type="term" value="P:phospholipid biosynthetic process"/>
    <property type="evidence" value="ECO:0007669"/>
    <property type="project" value="TreeGrafter"/>
</dbReference>
<protein>
    <submittedName>
        <fullName evidence="8">GPAM</fullName>
    </submittedName>
</protein>
<dbReference type="Pfam" id="PF01553">
    <property type="entry name" value="Acyltransferase"/>
    <property type="match status" value="1"/>
</dbReference>
<dbReference type="EMBL" id="VXIV02000062">
    <property type="protein sequence ID" value="KAF6041301.1"/>
    <property type="molecule type" value="Genomic_DNA"/>
</dbReference>
<organism evidence="8 9">
    <name type="scientific">Bugula neritina</name>
    <name type="common">Brown bryozoan</name>
    <name type="synonym">Sertularia neritina</name>
    <dbReference type="NCBI Taxonomy" id="10212"/>
    <lineage>
        <taxon>Eukaryota</taxon>
        <taxon>Metazoa</taxon>
        <taxon>Spiralia</taxon>
        <taxon>Lophotrochozoa</taxon>
        <taxon>Bryozoa</taxon>
        <taxon>Gymnolaemata</taxon>
        <taxon>Cheilostomatida</taxon>
        <taxon>Flustrina</taxon>
        <taxon>Buguloidea</taxon>
        <taxon>Bugulidae</taxon>
        <taxon>Bugula</taxon>
    </lineage>
</organism>
<proteinExistence type="inferred from homology"/>
<feature type="domain" description="Phospholipid/glycerol acyltransferase" evidence="7">
    <location>
        <begin position="177"/>
        <end position="305"/>
    </location>
</feature>
<dbReference type="GO" id="GO:0031966">
    <property type="term" value="C:mitochondrial membrane"/>
    <property type="evidence" value="ECO:0007669"/>
    <property type="project" value="TreeGrafter"/>
</dbReference>
<dbReference type="GO" id="GO:0006072">
    <property type="term" value="P:glycerol-3-phosphate metabolic process"/>
    <property type="evidence" value="ECO:0007669"/>
    <property type="project" value="TreeGrafter"/>
</dbReference>
<reference evidence="8" key="1">
    <citation type="submission" date="2020-06" db="EMBL/GenBank/DDBJ databases">
        <title>Draft genome of Bugula neritina, a colonial animal packing powerful symbionts and potential medicines.</title>
        <authorList>
            <person name="Rayko M."/>
        </authorList>
    </citation>
    <scope>NUCLEOTIDE SEQUENCE [LARGE SCALE GENOMIC DNA]</scope>
    <source>
        <strain evidence="8">Kwan_BN1</strain>
    </source>
</reference>
<keyword evidence="5 6" id="KW-0012">Acyltransferase</keyword>
<keyword evidence="3 6" id="KW-0808">Transferase</keyword>
<dbReference type="InterPro" id="IPR002123">
    <property type="entry name" value="Plipid/glycerol_acylTrfase"/>
</dbReference>
<dbReference type="Proteomes" id="UP000593567">
    <property type="component" value="Unassembled WGS sequence"/>
</dbReference>
<dbReference type="PANTHER" id="PTHR12563:SF23">
    <property type="entry name" value="BCDNA.GH07066"/>
    <property type="match status" value="1"/>
</dbReference>
<evidence type="ECO:0000256" key="4">
    <source>
        <dbReference type="ARBA" id="ARBA00023136"/>
    </source>
</evidence>
<sequence>MPISRDTFVYNAVTEMPDITNVLRLPELSCRHSKILSAFCNVTYTYRHTVRFGYPNITESVLRSPRSQLAVERTVQELLDQQGLPLDENSKAYKKEKKKCEGKLKKLFHIMNAMMSIPLFKITGWFLNTVLGALLNSVQVHNSQLLVLKDATLIDISSHILVRKAGGLPANAQESPGLYTLDLHTLALRYPSPYVAAGDNLNIFGFGRILRSLGGFFIRRRLDKEVGKKDHLYRAVLSEYLEELLRRGQSLEFFIEGGRSRSGKAYYPKAGLLSIIVDWVLASRNETDGILRLDALIVPVGISYEKIIDGDFTREQMGMAKKPESFWSTVKAIWKLFSTTYGNVRVDFCQPFSLKEYLTVNERSLLSRSVSGLSPVTVLGNPRLQDSMQDLSKATPSSDLLTRATSGNSIYGIDISKEDEKVVIDALARHILYNSMCATAIMSTNILAFDLLSNYRQGVSLPELISSITKLRETILTANRDVGFVGQTRNVIAHACKLLGSNLVAIERNGAPVSWQDIYDEEGGDQVKITPNLSLPHVLELSYYSSSVISVFQLKSLLACSICAASGVALLDSSTEDQFSSVSVTKHEVVEHAIYLANLFKYEFLFIAPCKDLETELSNSFESLISSELILSPEAEDTFNEEAQQWTSRIARKAIYGFHEEELQDHYVPDKQYKLNEAEKDQFRR</sequence>
<evidence type="ECO:0000256" key="5">
    <source>
        <dbReference type="ARBA" id="ARBA00023315"/>
    </source>
</evidence>
<evidence type="ECO:0000256" key="6">
    <source>
        <dbReference type="PIRNR" id="PIRNR000437"/>
    </source>
</evidence>
<evidence type="ECO:0000313" key="8">
    <source>
        <dbReference type="EMBL" id="KAF6041301.1"/>
    </source>
</evidence>
<dbReference type="SUPFAM" id="SSF69593">
    <property type="entry name" value="Glycerol-3-phosphate (1)-acyltransferase"/>
    <property type="match status" value="1"/>
</dbReference>
<dbReference type="PANTHER" id="PTHR12563">
    <property type="entry name" value="GLYCEROL-3-PHOSPHATE ACYLTRANSFERASE"/>
    <property type="match status" value="1"/>
</dbReference>
<evidence type="ECO:0000313" key="9">
    <source>
        <dbReference type="Proteomes" id="UP000593567"/>
    </source>
</evidence>
<keyword evidence="4" id="KW-0472">Membrane</keyword>
<dbReference type="InterPro" id="IPR041728">
    <property type="entry name" value="GPAT/DHAPAT_LPLAT"/>
</dbReference>
<dbReference type="CDD" id="cd07993">
    <property type="entry name" value="LPLAT_DHAPAT-like"/>
    <property type="match status" value="1"/>
</dbReference>
<evidence type="ECO:0000259" key="7">
    <source>
        <dbReference type="SMART" id="SM00563"/>
    </source>
</evidence>
<dbReference type="SMART" id="SM00563">
    <property type="entry name" value="PlsC"/>
    <property type="match status" value="1"/>
</dbReference>
<comment type="subcellular location">
    <subcellularLocation>
        <location evidence="1">Membrane</location>
    </subcellularLocation>
</comment>
<dbReference type="GO" id="GO:0004366">
    <property type="term" value="F:glycerol-3-phosphate O-acyltransferase activity"/>
    <property type="evidence" value="ECO:0007669"/>
    <property type="project" value="TreeGrafter"/>
</dbReference>
<keyword evidence="9" id="KW-1185">Reference proteome</keyword>
<dbReference type="GO" id="GO:0006631">
    <property type="term" value="P:fatty acid metabolic process"/>
    <property type="evidence" value="ECO:0007669"/>
    <property type="project" value="TreeGrafter"/>
</dbReference>
<comment type="similarity">
    <text evidence="2 6">Belongs to the GPAT/DAPAT family.</text>
</comment>
<dbReference type="GO" id="GO:0019432">
    <property type="term" value="P:triglyceride biosynthetic process"/>
    <property type="evidence" value="ECO:0007669"/>
    <property type="project" value="TreeGrafter"/>
</dbReference>
<evidence type="ECO:0000256" key="3">
    <source>
        <dbReference type="ARBA" id="ARBA00022679"/>
    </source>
</evidence>